<dbReference type="InterPro" id="IPR012910">
    <property type="entry name" value="Plug_dom"/>
</dbReference>
<evidence type="ECO:0000259" key="2">
    <source>
        <dbReference type="Pfam" id="PF07715"/>
    </source>
</evidence>
<evidence type="ECO:0000313" key="3">
    <source>
        <dbReference type="EMBL" id="SVD00182.1"/>
    </source>
</evidence>
<accession>A0A382RSE0</accession>
<feature type="transmembrane region" description="Helical" evidence="1">
    <location>
        <begin position="181"/>
        <end position="200"/>
    </location>
</feature>
<sequence length="268" mass="28484">GGLSLGDILSRRVPGMTLDLGSSFGVPGCVEFRRPTSFVPGCQPPVVIVDGLRISSPNQFLDATPPQHIESLTVLSSSQASTLYGLGALNGAIQVEMRRAPTAALRDVNQTGPRRDLEKELSGWRAGYNWNLEQRGHPWLRSWGGATVGMIGGLTVALTASGDCSMLNDLRQQECTRNKNLTNIATFALPVLGGALGAHLGGTTEQSQGKMLITTLAAMMPMFSGFFFASPNASGVDFKDQQVFGRILVVAGIPIAAAAADRVFRIQR</sequence>
<keyword evidence="1" id="KW-0812">Transmembrane</keyword>
<feature type="domain" description="TonB-dependent receptor plug" evidence="2">
    <location>
        <begin position="3"/>
        <end position="92"/>
    </location>
</feature>
<evidence type="ECO:0000256" key="1">
    <source>
        <dbReference type="SAM" id="Phobius"/>
    </source>
</evidence>
<name>A0A382RSE0_9ZZZZ</name>
<organism evidence="3">
    <name type="scientific">marine metagenome</name>
    <dbReference type="NCBI Taxonomy" id="408172"/>
    <lineage>
        <taxon>unclassified sequences</taxon>
        <taxon>metagenomes</taxon>
        <taxon>ecological metagenomes</taxon>
    </lineage>
</organism>
<feature type="transmembrane region" description="Helical" evidence="1">
    <location>
        <begin position="212"/>
        <end position="231"/>
    </location>
</feature>
<gene>
    <name evidence="3" type="ORF">METZ01_LOCUS353036</name>
</gene>
<feature type="transmembrane region" description="Helical" evidence="1">
    <location>
        <begin position="243"/>
        <end position="264"/>
    </location>
</feature>
<dbReference type="AlphaFoldDB" id="A0A382RSE0"/>
<protein>
    <recommendedName>
        <fullName evidence="2">TonB-dependent receptor plug domain-containing protein</fullName>
    </recommendedName>
</protein>
<keyword evidence="1" id="KW-1133">Transmembrane helix</keyword>
<keyword evidence="1" id="KW-0472">Membrane</keyword>
<dbReference type="SUPFAM" id="SSF56935">
    <property type="entry name" value="Porins"/>
    <property type="match status" value="1"/>
</dbReference>
<dbReference type="Pfam" id="PF07715">
    <property type="entry name" value="Plug"/>
    <property type="match status" value="1"/>
</dbReference>
<feature type="non-terminal residue" evidence="3">
    <location>
        <position position="1"/>
    </location>
</feature>
<dbReference type="Gene3D" id="2.170.130.10">
    <property type="entry name" value="TonB-dependent receptor, plug domain"/>
    <property type="match status" value="1"/>
</dbReference>
<reference evidence="3" key="1">
    <citation type="submission" date="2018-05" db="EMBL/GenBank/DDBJ databases">
        <authorList>
            <person name="Lanie J.A."/>
            <person name="Ng W.-L."/>
            <person name="Kazmierczak K.M."/>
            <person name="Andrzejewski T.M."/>
            <person name="Davidsen T.M."/>
            <person name="Wayne K.J."/>
            <person name="Tettelin H."/>
            <person name="Glass J.I."/>
            <person name="Rusch D."/>
            <person name="Podicherti R."/>
            <person name="Tsui H.-C.T."/>
            <person name="Winkler M.E."/>
        </authorList>
    </citation>
    <scope>NUCLEOTIDE SEQUENCE</scope>
</reference>
<dbReference type="InterPro" id="IPR037066">
    <property type="entry name" value="Plug_dom_sf"/>
</dbReference>
<proteinExistence type="predicted"/>
<dbReference type="EMBL" id="UINC01123603">
    <property type="protein sequence ID" value="SVD00182.1"/>
    <property type="molecule type" value="Genomic_DNA"/>
</dbReference>